<dbReference type="SUPFAM" id="SSF47598">
    <property type="entry name" value="Ribbon-helix-helix"/>
    <property type="match status" value="1"/>
</dbReference>
<protein>
    <submittedName>
        <fullName evidence="1">Type II toxin-antitoxin system HicB family antitoxin</fullName>
    </submittedName>
</protein>
<organism evidence="1 2">
    <name type="scientific">Neisseria lisongii</name>
    <dbReference type="NCBI Taxonomy" id="2912188"/>
    <lineage>
        <taxon>Bacteria</taxon>
        <taxon>Pseudomonadati</taxon>
        <taxon>Pseudomonadota</taxon>
        <taxon>Betaproteobacteria</taxon>
        <taxon>Neisseriales</taxon>
        <taxon>Neisseriaceae</taxon>
        <taxon>Neisseria</taxon>
    </lineage>
</organism>
<dbReference type="InterPro" id="IPR010985">
    <property type="entry name" value="Ribbon_hlx_hlx"/>
</dbReference>
<dbReference type="SUPFAM" id="SSF143100">
    <property type="entry name" value="TTHA1013/TTHA0281-like"/>
    <property type="match status" value="1"/>
</dbReference>
<evidence type="ECO:0000313" key="1">
    <source>
        <dbReference type="EMBL" id="WCL71572.1"/>
    </source>
</evidence>
<sequence length="112" mass="12209">MNNLMNINGHQAVIQYDPETEMLRGEFIGLNGGADFYADNVADLQKEGLISLQTFLDVCKEQGIEPYKHYSGRFNVRVSPQVHAAAAAAAAASNISLNEWVGRTLDRAAQIG</sequence>
<accession>A0ABY7RJV9</accession>
<dbReference type="InterPro" id="IPR008651">
    <property type="entry name" value="Uncharacterised_HicB"/>
</dbReference>
<dbReference type="RefSeq" id="WP_237090308.1">
    <property type="nucleotide sequence ID" value="NZ_CP116766.1"/>
</dbReference>
<dbReference type="Proteomes" id="UP001221268">
    <property type="component" value="Chromosome"/>
</dbReference>
<evidence type="ECO:0000313" key="2">
    <source>
        <dbReference type="Proteomes" id="UP001221268"/>
    </source>
</evidence>
<gene>
    <name evidence="1" type="ORF">PJU73_00120</name>
</gene>
<name>A0ABY7RJV9_9NEIS</name>
<dbReference type="InterPro" id="IPR035069">
    <property type="entry name" value="TTHA1013/TTHA0281-like"/>
</dbReference>
<dbReference type="EMBL" id="CP116766">
    <property type="protein sequence ID" value="WCL71572.1"/>
    <property type="molecule type" value="Genomic_DNA"/>
</dbReference>
<reference evidence="1 2" key="1">
    <citation type="submission" date="2023-01" db="EMBL/GenBank/DDBJ databases">
        <authorList>
            <person name="Yang C."/>
        </authorList>
    </citation>
    <scope>NUCLEOTIDE SEQUENCE [LARGE SCALE GENOMIC DNA]</scope>
    <source>
        <strain evidence="1 2">ZJ106</strain>
    </source>
</reference>
<dbReference type="Pfam" id="PF05534">
    <property type="entry name" value="HicB"/>
    <property type="match status" value="1"/>
</dbReference>
<proteinExistence type="predicted"/>
<keyword evidence="2" id="KW-1185">Reference proteome</keyword>